<dbReference type="PROSITE" id="PS00036">
    <property type="entry name" value="BZIP_BASIC"/>
    <property type="match status" value="1"/>
</dbReference>
<feature type="compositionally biased region" description="Basic and acidic residues" evidence="1">
    <location>
        <begin position="1"/>
        <end position="23"/>
    </location>
</feature>
<accession>A0A7S2RQZ7</accession>
<protein>
    <recommendedName>
        <fullName evidence="2">BZIP domain-containing protein</fullName>
    </recommendedName>
</protein>
<feature type="domain" description="BZIP" evidence="2">
    <location>
        <begin position="27"/>
        <end position="41"/>
    </location>
</feature>
<organism evidence="3">
    <name type="scientific">Mucochytrium quahogii</name>
    <dbReference type="NCBI Taxonomy" id="96639"/>
    <lineage>
        <taxon>Eukaryota</taxon>
        <taxon>Sar</taxon>
        <taxon>Stramenopiles</taxon>
        <taxon>Bigyra</taxon>
        <taxon>Labyrinthulomycetes</taxon>
        <taxon>Thraustochytrida</taxon>
        <taxon>Thraustochytriidae</taxon>
        <taxon>Mucochytrium</taxon>
    </lineage>
</organism>
<feature type="region of interest" description="Disordered" evidence="1">
    <location>
        <begin position="1"/>
        <end position="30"/>
    </location>
</feature>
<dbReference type="EMBL" id="HBHK01009773">
    <property type="protein sequence ID" value="CAD9678251.1"/>
    <property type="molecule type" value="Transcribed_RNA"/>
</dbReference>
<dbReference type="SUPFAM" id="SSF57959">
    <property type="entry name" value="Leucine zipper domain"/>
    <property type="match status" value="1"/>
</dbReference>
<reference evidence="3" key="1">
    <citation type="submission" date="2021-01" db="EMBL/GenBank/DDBJ databases">
        <authorList>
            <person name="Corre E."/>
            <person name="Pelletier E."/>
            <person name="Niang G."/>
            <person name="Scheremetjew M."/>
            <person name="Finn R."/>
            <person name="Kale V."/>
            <person name="Holt S."/>
            <person name="Cochrane G."/>
            <person name="Meng A."/>
            <person name="Brown T."/>
            <person name="Cohen L."/>
        </authorList>
    </citation>
    <scope>NUCLEOTIDE SEQUENCE</scope>
    <source>
        <strain evidence="3">NY070348D</strain>
    </source>
</reference>
<proteinExistence type="predicted"/>
<dbReference type="AlphaFoldDB" id="A0A7S2RQZ7"/>
<dbReference type="InterPro" id="IPR004827">
    <property type="entry name" value="bZIP"/>
</dbReference>
<evidence type="ECO:0000313" key="3">
    <source>
        <dbReference type="EMBL" id="CAD9678251.1"/>
    </source>
</evidence>
<evidence type="ECO:0000256" key="1">
    <source>
        <dbReference type="SAM" id="MobiDB-lite"/>
    </source>
</evidence>
<dbReference type="GO" id="GO:0003700">
    <property type="term" value="F:DNA-binding transcription factor activity"/>
    <property type="evidence" value="ECO:0007669"/>
    <property type="project" value="InterPro"/>
</dbReference>
<dbReference type="Gene3D" id="1.20.5.170">
    <property type="match status" value="1"/>
</dbReference>
<dbReference type="InterPro" id="IPR046347">
    <property type="entry name" value="bZIP_sf"/>
</dbReference>
<evidence type="ECO:0000259" key="2">
    <source>
        <dbReference type="PROSITE" id="PS00036"/>
    </source>
</evidence>
<sequence>MSGEYNPHDLDDDKNKVVGAHERKVQRRKQNSIAARRFRLKRKQALSEIKGENAQLLSEIRNMVNLLEQSKKYLYSVNTSVRSFPRLPDIEAAIQDHRAQGEQKPDTIVGITSLPIGGRITIEKALDRMEKNVVDKLDEFWGDHHSMHHDKRVRLH</sequence>
<name>A0A7S2RQZ7_9STRA</name>
<dbReference type="SMART" id="SM00338">
    <property type="entry name" value="BRLZ"/>
    <property type="match status" value="1"/>
</dbReference>
<gene>
    <name evidence="3" type="ORF">QSP1433_LOCUS6099</name>
</gene>